<keyword evidence="1" id="KW-0677">Repeat</keyword>
<feature type="repeat" description="TPR" evidence="3">
    <location>
        <begin position="747"/>
        <end position="780"/>
    </location>
</feature>
<evidence type="ECO:0000313" key="4">
    <source>
        <dbReference type="EMBL" id="CAF1175831.1"/>
    </source>
</evidence>
<protein>
    <submittedName>
        <fullName evidence="4">Uncharacterized protein</fullName>
    </submittedName>
</protein>
<gene>
    <name evidence="4" type="ORF">GPM918_LOCUS22435</name>
    <name evidence="5" type="ORF">SRO942_LOCUS22434</name>
</gene>
<organism evidence="4 6">
    <name type="scientific">Didymodactylos carnosus</name>
    <dbReference type="NCBI Taxonomy" id="1234261"/>
    <lineage>
        <taxon>Eukaryota</taxon>
        <taxon>Metazoa</taxon>
        <taxon>Spiralia</taxon>
        <taxon>Gnathifera</taxon>
        <taxon>Rotifera</taxon>
        <taxon>Eurotatoria</taxon>
        <taxon>Bdelloidea</taxon>
        <taxon>Philodinida</taxon>
        <taxon>Philodinidae</taxon>
        <taxon>Didymodactylos</taxon>
    </lineage>
</organism>
<dbReference type="EMBL" id="CAJNOQ010007682">
    <property type="protein sequence ID" value="CAF1175831.1"/>
    <property type="molecule type" value="Genomic_DNA"/>
</dbReference>
<dbReference type="InterPro" id="IPR019734">
    <property type="entry name" value="TPR_rpt"/>
</dbReference>
<accession>A0A814UK57</accession>
<dbReference type="PANTHER" id="PTHR45641:SF1">
    <property type="entry name" value="AAA+ ATPASE DOMAIN-CONTAINING PROTEIN"/>
    <property type="match status" value="1"/>
</dbReference>
<evidence type="ECO:0000256" key="3">
    <source>
        <dbReference type="PROSITE-ProRule" id="PRU00339"/>
    </source>
</evidence>
<reference evidence="4" key="1">
    <citation type="submission" date="2021-02" db="EMBL/GenBank/DDBJ databases">
        <authorList>
            <person name="Nowell W R."/>
        </authorList>
    </citation>
    <scope>NUCLEOTIDE SEQUENCE</scope>
</reference>
<dbReference type="OrthoDB" id="10005064at2759"/>
<dbReference type="PANTHER" id="PTHR45641">
    <property type="entry name" value="TETRATRICOPEPTIDE REPEAT PROTEIN (AFU_ORTHOLOGUE AFUA_6G03870)"/>
    <property type="match status" value="1"/>
</dbReference>
<keyword evidence="6" id="KW-1185">Reference proteome</keyword>
<sequence length="1354" mass="159220">MDTCSFTYISKQGHQQRRATGIERTWEDLKSECGRTGDGCPNAKHYLRIGKVGPELFAVTKDELVFYHDDGQWHQYITAKNIKYGTTNTPQTPNDDDEEGDIYPFDASDERILHTQLENLVDDVKQTDNVEAYIDEIRSERYKKVLLIITNNNDDNEYHIVNEVHDVRSLHSIHIYNNHERTDKKWDQCFVKLKLYNDIEQILENLSTITEDYATKTKIPLSVFNQSALDMTTNELNDIAYFAKFVSPLLIDLLLDLDYDLEVEKADFINQCRIYYRKWKRYLIDIDEFARTYTPKEAVQWYTKESFVYRLINKVFRQQNLRGIFAIRFFIRDLFYQLKDLYNDYLTPDYLDDGYICRCYRGQRMTQIELKNLTEGKLISANSFLSTTVDRTIALNFIGDVLNETDEDIQFVLFEIEIKIEHDAPLKRKPFAYISHLSHFEKSEEEVLIMVGSFFKIDKKWYDEEKKVWNVKVTLINEDAGRINITKDYQILKATSSTEAKVIRVGDLLFESGKSEQYYTLIKQKLPSMIAACYTGLGWMYYKENHLDNVSEIQLKTINLSDKPDLLVMSYCCMGAVFKRQKNYIEALEYYNKAHAVGHNIIPIDKYSMYDGYKNIASINIAILYLISSYSQKAWEILKTTLIITNKTYHCHLYITIVEAGLYENTNDKRQILQNWERFLDHSCADSSLYRSTIVAGLMSVGHKYLTKPIGQYLPSRDWNPAIDCFKKVVDLCHKYLPNKDDYSVITQCYKNIANILVQHEDYSRAISYYQKLLSTSLDHGINDVESMIACYNGVRVIFEQQMRQRNLSASDITDLLCEISGPVQYHSQASVAVIQNVENKLFKSFTRSNLAFGYLLKFDDISQICNESCLRQRLIYCYIKLAALFYENQKLDLTQQWLNRAIRMTDEISMEERNEITAICKQNRAFLDGDLTSIIDSYKELIDERIKSGLLCVNERDLCFIAYLYTKQNKLDQAGKWYERGVTYLQQNGHICAHTEQCYQKLSQYYFREHQIDESFTTYQNFVQHVIKPHPVYFTKLASIFIDVAIHYQKQKNFKSAFAIYQKFIDHVLKHSQDIISIIRSCKSVIGRYEKINEFKSAIHQYKQLLTIILDYSIKNTLTDERFKYAEIYIRDFADLALFFEKQNDLIGASNTYKTTIDLTLDHSFTIDDVMINYRGYADICLEKMSIPYISYAFYLCQRFSELLLKYHKITITYVNDYLEMIMTRYDSIASYYKKNGELDLAISVYSAMNRLMLNFHSEVNKNYPINFFIEIMTSNYMKMAEIYNENNDIDLIVELYKKLVTCILEYPSNDINRHMKIVKAKCEQHASYFKEHGLSQIANEMENKMRQTSREL</sequence>
<dbReference type="EMBL" id="CAJOBC010007683">
    <property type="protein sequence ID" value="CAF3939880.1"/>
    <property type="molecule type" value="Genomic_DNA"/>
</dbReference>
<dbReference type="Gene3D" id="3.90.176.10">
    <property type="entry name" value="Toxin ADP-ribosyltransferase, Chain A, domain 1"/>
    <property type="match status" value="1"/>
</dbReference>
<dbReference type="SUPFAM" id="SSF56399">
    <property type="entry name" value="ADP-ribosylation"/>
    <property type="match status" value="1"/>
</dbReference>
<dbReference type="SMART" id="SM00028">
    <property type="entry name" value="TPR"/>
    <property type="match status" value="6"/>
</dbReference>
<dbReference type="Proteomes" id="UP000663829">
    <property type="component" value="Unassembled WGS sequence"/>
</dbReference>
<dbReference type="Proteomes" id="UP000681722">
    <property type="component" value="Unassembled WGS sequence"/>
</dbReference>
<proteinExistence type="predicted"/>
<dbReference type="InterPro" id="IPR011990">
    <property type="entry name" value="TPR-like_helical_dom_sf"/>
</dbReference>
<dbReference type="PROSITE" id="PS51996">
    <property type="entry name" value="TR_MART"/>
    <property type="match status" value="1"/>
</dbReference>
<evidence type="ECO:0000313" key="6">
    <source>
        <dbReference type="Proteomes" id="UP000663829"/>
    </source>
</evidence>
<dbReference type="SUPFAM" id="SSF48452">
    <property type="entry name" value="TPR-like"/>
    <property type="match status" value="3"/>
</dbReference>
<evidence type="ECO:0000256" key="2">
    <source>
        <dbReference type="ARBA" id="ARBA00022803"/>
    </source>
</evidence>
<keyword evidence="2 3" id="KW-0802">TPR repeat</keyword>
<evidence type="ECO:0000313" key="5">
    <source>
        <dbReference type="EMBL" id="CAF3939880.1"/>
    </source>
</evidence>
<evidence type="ECO:0000256" key="1">
    <source>
        <dbReference type="ARBA" id="ARBA00022737"/>
    </source>
</evidence>
<comment type="caution">
    <text evidence="4">The sequence shown here is derived from an EMBL/GenBank/DDBJ whole genome shotgun (WGS) entry which is preliminary data.</text>
</comment>
<dbReference type="PROSITE" id="PS50005">
    <property type="entry name" value="TPR"/>
    <property type="match status" value="1"/>
</dbReference>
<dbReference type="Gene3D" id="1.25.40.10">
    <property type="entry name" value="Tetratricopeptide repeat domain"/>
    <property type="match status" value="3"/>
</dbReference>
<name>A0A814UK57_9BILA</name>